<dbReference type="PANTHER" id="PTHR13914">
    <property type="entry name" value="PROLINE OXIDASE"/>
    <property type="match status" value="1"/>
</dbReference>
<dbReference type="InterPro" id="IPR008219">
    <property type="entry name" value="PRODH_bac_arc"/>
</dbReference>
<dbReference type="EMBL" id="CP013023">
    <property type="protein sequence ID" value="ANF95271.1"/>
    <property type="molecule type" value="Genomic_DNA"/>
</dbReference>
<dbReference type="KEGG" id="pbv:AR543_04055"/>
<sequence>MNTINTSAHSESMEKQLADALKSVARRLDIKEYIDRDPVMNQLLKKAADRYVTGEQRQQALHTARELESAGYAVSLEYIGENTQSAEECEQAVQELSALIREAGVDRKGARVSFDLSHIGLLLDTELALRHLLELAQQAEPVGIELFISMEESAKTDRILSVYTRAVRQYPDNIGITLQAQLHRTPEDAVAQLPAGARVRIVKGAYQEPESISMPRSEALDTRYVELVEYVLQQGCRVSVATHDEALIDRMLEILQTAGADRYAEYELLYGIRPELSRRLLDRGQPVRIYLTYGHEWYLYLCHRIAEYPPNLFQAVIDILSEEQPDFVRSYIEKN</sequence>
<comment type="catalytic activity">
    <reaction evidence="8">
        <text>L-proline + a quinone = (S)-1-pyrroline-5-carboxylate + a quinol + H(+)</text>
        <dbReference type="Rhea" id="RHEA:23784"/>
        <dbReference type="ChEBI" id="CHEBI:15378"/>
        <dbReference type="ChEBI" id="CHEBI:17388"/>
        <dbReference type="ChEBI" id="CHEBI:24646"/>
        <dbReference type="ChEBI" id="CHEBI:60039"/>
        <dbReference type="ChEBI" id="CHEBI:132124"/>
        <dbReference type="EC" id="1.5.5.2"/>
    </reaction>
</comment>
<dbReference type="EC" id="1.5.5.2" evidence="2"/>
<evidence type="ECO:0000256" key="8">
    <source>
        <dbReference type="ARBA" id="ARBA00048779"/>
    </source>
</evidence>
<organism evidence="11 12">
    <name type="scientific">Paenibacillus bovis</name>
    <dbReference type="NCBI Taxonomy" id="1616788"/>
    <lineage>
        <taxon>Bacteria</taxon>
        <taxon>Bacillati</taxon>
        <taxon>Bacillota</taxon>
        <taxon>Bacilli</taxon>
        <taxon>Bacillales</taxon>
        <taxon>Paenibacillaceae</taxon>
        <taxon>Paenibacillus</taxon>
    </lineage>
</organism>
<feature type="binding site" evidence="9">
    <location>
        <position position="150"/>
    </location>
    <ligand>
        <name>FAD</name>
        <dbReference type="ChEBI" id="CHEBI:57692"/>
    </ligand>
</feature>
<evidence type="ECO:0000256" key="4">
    <source>
        <dbReference type="ARBA" id="ARBA00022741"/>
    </source>
</evidence>
<keyword evidence="12" id="KW-1185">Reference proteome</keyword>
<keyword evidence="5 9" id="KW-0274">FAD</keyword>
<dbReference type="Pfam" id="PF01619">
    <property type="entry name" value="Pro_dh"/>
    <property type="match status" value="1"/>
</dbReference>
<dbReference type="Proteomes" id="UP000078148">
    <property type="component" value="Chromosome"/>
</dbReference>
<evidence type="ECO:0000256" key="2">
    <source>
        <dbReference type="ARBA" id="ARBA00012695"/>
    </source>
</evidence>
<dbReference type="STRING" id="1616788.AR543_04055"/>
<comment type="pathway">
    <text evidence="1">Amino-acid degradation; L-proline degradation into L-glutamate; L-glutamate from L-proline: step 1/2.</text>
</comment>
<dbReference type="InterPro" id="IPR002872">
    <property type="entry name" value="Proline_DH_dom"/>
</dbReference>
<feature type="binding site" evidence="9">
    <location>
        <begin position="242"/>
        <end position="243"/>
    </location>
    <ligand>
        <name>FAD</name>
        <dbReference type="ChEBI" id="CHEBI:57692"/>
    </ligand>
</feature>
<keyword evidence="4 9" id="KW-0547">Nucleotide-binding</keyword>
<dbReference type="InterPro" id="IPR029041">
    <property type="entry name" value="FAD-linked_oxidoreductase-like"/>
</dbReference>
<dbReference type="AlphaFoldDB" id="A0A172ZCA3"/>
<accession>A0A172ZCA3</accession>
<evidence type="ECO:0000313" key="12">
    <source>
        <dbReference type="Proteomes" id="UP000078148"/>
    </source>
</evidence>
<comment type="cofactor">
    <cofactor evidence="9">
        <name>FAD</name>
        <dbReference type="ChEBI" id="CHEBI:57692"/>
    </cofactor>
    <text evidence="9">Binds 1 FAD per subunit.</text>
</comment>
<dbReference type="OrthoDB" id="9773461at2"/>
<evidence type="ECO:0000256" key="5">
    <source>
        <dbReference type="ARBA" id="ARBA00022827"/>
    </source>
</evidence>
<dbReference type="PANTHER" id="PTHR13914:SF0">
    <property type="entry name" value="PROLINE DEHYDROGENASE 1, MITOCHONDRIAL"/>
    <property type="match status" value="1"/>
</dbReference>
<dbReference type="GO" id="GO:0000166">
    <property type="term" value="F:nucleotide binding"/>
    <property type="evidence" value="ECO:0007669"/>
    <property type="project" value="UniProtKB-KW"/>
</dbReference>
<gene>
    <name evidence="11" type="ORF">AR543_04055</name>
</gene>
<feature type="binding site" evidence="9">
    <location>
        <position position="179"/>
    </location>
    <ligand>
        <name>FAD</name>
        <dbReference type="ChEBI" id="CHEBI:57692"/>
    </ligand>
</feature>
<evidence type="ECO:0000256" key="7">
    <source>
        <dbReference type="ARBA" id="ARBA00023062"/>
    </source>
</evidence>
<keyword evidence="3" id="KW-0285">Flavoprotein</keyword>
<dbReference type="RefSeq" id="WP_060532045.1">
    <property type="nucleotide sequence ID" value="NZ_CP013023.1"/>
</dbReference>
<feature type="domain" description="Proline dehydrogenase" evidence="10">
    <location>
        <begin position="60"/>
        <end position="307"/>
    </location>
</feature>
<evidence type="ECO:0000259" key="10">
    <source>
        <dbReference type="Pfam" id="PF01619"/>
    </source>
</evidence>
<dbReference type="PIRSF" id="PIRSF000196">
    <property type="entry name" value="Pro_dehydrog"/>
    <property type="match status" value="1"/>
</dbReference>
<dbReference type="GO" id="GO:0010133">
    <property type="term" value="P:L-proline catabolic process to L-glutamate"/>
    <property type="evidence" value="ECO:0007669"/>
    <property type="project" value="UniProtKB-UniPathway"/>
</dbReference>
<proteinExistence type="predicted"/>
<reference evidence="11 12" key="2">
    <citation type="journal article" date="2016" name="Int. J. Syst. Evol. Microbiol.">
        <title>Paenibacillus bovis sp. nov., isolated from raw yak (Bos grunniens) milk.</title>
        <authorList>
            <person name="Gao C."/>
            <person name="Han J."/>
            <person name="Liu Z."/>
            <person name="Xu X."/>
            <person name="Hang F."/>
            <person name="Wu Z."/>
        </authorList>
    </citation>
    <scope>NUCLEOTIDE SEQUENCE [LARGE SCALE GENOMIC DNA]</scope>
    <source>
        <strain evidence="11 12">BD3526</strain>
    </source>
</reference>
<dbReference type="GO" id="GO:0004657">
    <property type="term" value="F:proline dehydrogenase activity"/>
    <property type="evidence" value="ECO:0007669"/>
    <property type="project" value="UniProtKB-EC"/>
</dbReference>
<feature type="binding site" evidence="9">
    <location>
        <begin position="203"/>
        <end position="205"/>
    </location>
    <ligand>
        <name>FAD</name>
        <dbReference type="ChEBI" id="CHEBI:57692"/>
    </ligand>
</feature>
<reference evidence="12" key="1">
    <citation type="submission" date="2015-10" db="EMBL/GenBank/DDBJ databases">
        <title>Genome of Paenibacillus bovis sp. nov.</title>
        <authorList>
            <person name="Wu Z."/>
            <person name="Gao C."/>
            <person name="Liu Z."/>
            <person name="Zheng H."/>
        </authorList>
    </citation>
    <scope>NUCLEOTIDE SEQUENCE [LARGE SCALE GENOMIC DNA]</scope>
    <source>
        <strain evidence="12">BD3526</strain>
    </source>
</reference>
<evidence type="ECO:0000256" key="3">
    <source>
        <dbReference type="ARBA" id="ARBA00022630"/>
    </source>
</evidence>
<dbReference type="UniPathway" id="UPA00261">
    <property type="reaction ID" value="UER00373"/>
</dbReference>
<dbReference type="Gene3D" id="3.20.20.220">
    <property type="match status" value="1"/>
</dbReference>
<keyword evidence="6" id="KW-0560">Oxidoreductase</keyword>
<evidence type="ECO:0000256" key="6">
    <source>
        <dbReference type="ARBA" id="ARBA00023002"/>
    </source>
</evidence>
<evidence type="ECO:0000313" key="11">
    <source>
        <dbReference type="EMBL" id="ANF95271.1"/>
    </source>
</evidence>
<name>A0A172ZCA3_9BACL</name>
<keyword evidence="7" id="KW-0642">Proline metabolism</keyword>
<evidence type="ECO:0000256" key="1">
    <source>
        <dbReference type="ARBA" id="ARBA00004739"/>
    </source>
</evidence>
<dbReference type="SUPFAM" id="SSF51730">
    <property type="entry name" value="FAD-linked oxidoreductase"/>
    <property type="match status" value="1"/>
</dbReference>
<protein>
    <recommendedName>
        <fullName evidence="2">proline dehydrogenase</fullName>
        <ecNumber evidence="2">1.5.5.2</ecNumber>
    </recommendedName>
</protein>
<evidence type="ECO:0000256" key="9">
    <source>
        <dbReference type="PIRSR" id="PIRSR000196-2"/>
    </source>
</evidence>
<dbReference type="InterPro" id="IPR015659">
    <property type="entry name" value="Proline_oxidase"/>
</dbReference>